<evidence type="ECO:0000259" key="16">
    <source>
        <dbReference type="PROSITE" id="PS51880"/>
    </source>
</evidence>
<dbReference type="PANTHER" id="PTHR11451">
    <property type="entry name" value="THREONINE-TRNA LIGASE"/>
    <property type="match status" value="1"/>
</dbReference>
<dbReference type="CDD" id="cd00771">
    <property type="entry name" value="ThrRS_core"/>
    <property type="match status" value="1"/>
</dbReference>
<dbReference type="InterPro" id="IPR033728">
    <property type="entry name" value="ThrRS_core"/>
</dbReference>
<dbReference type="InterPro" id="IPR012675">
    <property type="entry name" value="Beta-grasp_dom_sf"/>
</dbReference>
<dbReference type="Gene3D" id="3.30.930.10">
    <property type="entry name" value="Bira Bifunctional Protein, Domain 2"/>
    <property type="match status" value="1"/>
</dbReference>
<comment type="subunit">
    <text evidence="14">Homodimer.</text>
</comment>
<dbReference type="InterPro" id="IPR018163">
    <property type="entry name" value="Thr/Ala-tRNA-synth_IIc_edit"/>
</dbReference>
<gene>
    <name evidence="14 17" type="primary">thrS</name>
    <name evidence="17" type="ORF">ACFPJ5_07170</name>
</gene>
<name>A0ABD5RAJ3_9EURY</name>
<dbReference type="Pfam" id="PF07973">
    <property type="entry name" value="tRNA_SAD"/>
    <property type="match status" value="1"/>
</dbReference>
<keyword evidence="18" id="KW-1185">Reference proteome</keyword>
<dbReference type="InterPro" id="IPR047246">
    <property type="entry name" value="ThrRS_anticodon"/>
</dbReference>
<dbReference type="InterPro" id="IPR004154">
    <property type="entry name" value="Anticodon-bd"/>
</dbReference>
<dbReference type="NCBIfam" id="TIGR00418">
    <property type="entry name" value="thrS"/>
    <property type="match status" value="1"/>
</dbReference>
<evidence type="ECO:0000256" key="10">
    <source>
        <dbReference type="ARBA" id="ARBA00022884"/>
    </source>
</evidence>
<evidence type="ECO:0000256" key="9">
    <source>
        <dbReference type="ARBA" id="ARBA00022840"/>
    </source>
</evidence>
<dbReference type="PRINTS" id="PR01047">
    <property type="entry name" value="TRNASYNTHTHR"/>
</dbReference>
<dbReference type="HAMAP" id="MF_00184">
    <property type="entry name" value="Thr_tRNA_synth"/>
    <property type="match status" value="1"/>
</dbReference>
<dbReference type="CDD" id="cd00860">
    <property type="entry name" value="ThrRS_anticodon"/>
    <property type="match status" value="1"/>
</dbReference>
<protein>
    <recommendedName>
        <fullName evidence="14">Threonine--tRNA ligase</fullName>
        <ecNumber evidence="14">6.1.1.3</ecNumber>
    </recommendedName>
    <alternativeName>
        <fullName evidence="14">Threonyl-tRNA synthetase</fullName>
        <shortName evidence="14">ThrRS</shortName>
    </alternativeName>
</protein>
<feature type="region of interest" description="Catalytic" evidence="14">
    <location>
        <begin position="242"/>
        <end position="533"/>
    </location>
</feature>
<dbReference type="InterPro" id="IPR002314">
    <property type="entry name" value="aa-tRNA-synt_IIb"/>
</dbReference>
<reference evidence="17 18" key="1">
    <citation type="journal article" date="2019" name="Int. J. Syst. Evol. Microbiol.">
        <title>The Global Catalogue of Microorganisms (GCM) 10K type strain sequencing project: providing services to taxonomists for standard genome sequencing and annotation.</title>
        <authorList>
            <consortium name="The Broad Institute Genomics Platform"/>
            <consortium name="The Broad Institute Genome Sequencing Center for Infectious Disease"/>
            <person name="Wu L."/>
            <person name="Ma J."/>
        </authorList>
    </citation>
    <scope>NUCLEOTIDE SEQUENCE [LARGE SCALE GENOMIC DNA]</scope>
    <source>
        <strain evidence="17 18">CGMCC 1.12237</strain>
    </source>
</reference>
<sequence>MSEIAVILPDGTELTVPEGSTVADVAFEIGPGLGRDTVAGVIDGDLVDKATVVPDGARLEIVTEDSDEYLDTLRHSAAHVFAQALLRLYPDAELTIGPWTDEGFYYDIYGVDLDSDDLEEIEAEAHDIIDEDYDIERFTRSREEAFEVYEDNRFKREILDTEAADDEEVSFYRQAEFEDLCKGPHVESTGEIGGFTLLNISSAYWRGDEDNEMLTRVYGTAFPSEDELAEFMEMREEAKERDHRKIGREMDLFSIPEVTGPGLPLYHPNGKKILDELADYARSLNVDAGYEPVETPHLFRTELWKQSGHYENYADDMFLMDVNDEEYGLKPMNCPGHATIFDQHSWSYRDLPVRYFEDGKVYRREQRGELSGLSRVWSFTIDDGHLFCKPEQIEQEVNQVMDAIYEVLDTFGLEAHVALATRPEKSVGGDEIWEQAESQLRSVLENQGIDYDLEPGDGAFYGPKIDFAFEDALGREWDGPTVQLDFNMPERFDLSYTGEDNEDHQPVMIHRALYGSYERFFMVLVEHFNGKFPLWLAPEQVRILPVSDDNLGYSHRVKNELQDAGFRVEVEDRSWTVGRKIQDAHADRVPYMLILGGNEEDAGTISVRDRKEREDDGIQLQEFKEHLISEREEKRTEPDFLDD</sequence>
<dbReference type="Pfam" id="PF03129">
    <property type="entry name" value="HGTP_anticodon"/>
    <property type="match status" value="1"/>
</dbReference>
<dbReference type="FunFam" id="3.30.980.10:FF:000005">
    <property type="entry name" value="Threonyl-tRNA synthetase, mitochondrial"/>
    <property type="match status" value="1"/>
</dbReference>
<dbReference type="InterPro" id="IPR006195">
    <property type="entry name" value="aa-tRNA-synth_II"/>
</dbReference>
<dbReference type="InterPro" id="IPR036621">
    <property type="entry name" value="Anticodon-bd_dom_sf"/>
</dbReference>
<accession>A0ABD5RAJ3</accession>
<keyword evidence="12 14" id="KW-0030">Aminoacyl-tRNA synthetase</keyword>
<dbReference type="CDD" id="cd01667">
    <property type="entry name" value="TGS_ThrRS"/>
    <property type="match status" value="1"/>
</dbReference>
<evidence type="ECO:0000256" key="3">
    <source>
        <dbReference type="ARBA" id="ARBA00022490"/>
    </source>
</evidence>
<dbReference type="EC" id="6.1.1.3" evidence="14"/>
<dbReference type="Gene3D" id="3.30.54.20">
    <property type="match status" value="1"/>
</dbReference>
<evidence type="ECO:0000256" key="11">
    <source>
        <dbReference type="ARBA" id="ARBA00022917"/>
    </source>
</evidence>
<evidence type="ECO:0000259" key="15">
    <source>
        <dbReference type="PROSITE" id="PS50862"/>
    </source>
</evidence>
<keyword evidence="10 14" id="KW-0694">RNA-binding</keyword>
<evidence type="ECO:0000256" key="8">
    <source>
        <dbReference type="ARBA" id="ARBA00022833"/>
    </source>
</evidence>
<dbReference type="InterPro" id="IPR012947">
    <property type="entry name" value="tRNA_SAD"/>
</dbReference>
<evidence type="ECO:0000256" key="5">
    <source>
        <dbReference type="ARBA" id="ARBA00022598"/>
    </source>
</evidence>
<dbReference type="EMBL" id="JBHSKX010000001">
    <property type="protein sequence ID" value="MFC5366717.1"/>
    <property type="molecule type" value="Genomic_DNA"/>
</dbReference>
<keyword evidence="3 14" id="KW-0963">Cytoplasm</keyword>
<feature type="binding site" evidence="14">
    <location>
        <position position="510"/>
    </location>
    <ligand>
        <name>Zn(2+)</name>
        <dbReference type="ChEBI" id="CHEBI:29105"/>
        <note>catalytic</note>
    </ligand>
</feature>
<evidence type="ECO:0000313" key="18">
    <source>
        <dbReference type="Proteomes" id="UP001596201"/>
    </source>
</evidence>
<evidence type="ECO:0000256" key="12">
    <source>
        <dbReference type="ARBA" id="ARBA00023146"/>
    </source>
</evidence>
<dbReference type="InterPro" id="IPR004095">
    <property type="entry name" value="TGS"/>
</dbReference>
<dbReference type="GO" id="GO:0000049">
    <property type="term" value="F:tRNA binding"/>
    <property type="evidence" value="ECO:0007669"/>
    <property type="project" value="UniProtKB-KW"/>
</dbReference>
<dbReference type="FunFam" id="3.40.50.800:FF:000001">
    <property type="entry name" value="Threonine--tRNA ligase"/>
    <property type="match status" value="1"/>
</dbReference>
<keyword evidence="4 14" id="KW-0820">tRNA-binding</keyword>
<dbReference type="Proteomes" id="UP001596201">
    <property type="component" value="Unassembled WGS sequence"/>
</dbReference>
<comment type="catalytic activity">
    <reaction evidence="13 14">
        <text>tRNA(Thr) + L-threonine + ATP = L-threonyl-tRNA(Thr) + AMP + diphosphate + H(+)</text>
        <dbReference type="Rhea" id="RHEA:24624"/>
        <dbReference type="Rhea" id="RHEA-COMP:9670"/>
        <dbReference type="Rhea" id="RHEA-COMP:9704"/>
        <dbReference type="ChEBI" id="CHEBI:15378"/>
        <dbReference type="ChEBI" id="CHEBI:30616"/>
        <dbReference type="ChEBI" id="CHEBI:33019"/>
        <dbReference type="ChEBI" id="CHEBI:57926"/>
        <dbReference type="ChEBI" id="CHEBI:78442"/>
        <dbReference type="ChEBI" id="CHEBI:78534"/>
        <dbReference type="ChEBI" id="CHEBI:456215"/>
        <dbReference type="EC" id="6.1.1.3"/>
    </reaction>
</comment>
<dbReference type="FunFam" id="3.30.930.10:FF:000002">
    <property type="entry name" value="Threonine--tRNA ligase"/>
    <property type="match status" value="1"/>
</dbReference>
<evidence type="ECO:0000256" key="6">
    <source>
        <dbReference type="ARBA" id="ARBA00022723"/>
    </source>
</evidence>
<dbReference type="SUPFAM" id="SSF52954">
    <property type="entry name" value="Class II aaRS ABD-related"/>
    <property type="match status" value="1"/>
</dbReference>
<dbReference type="Pfam" id="PF00587">
    <property type="entry name" value="tRNA-synt_2b"/>
    <property type="match status" value="1"/>
</dbReference>
<dbReference type="SUPFAM" id="SSF55186">
    <property type="entry name" value="ThrRS/AlaRS common domain"/>
    <property type="match status" value="1"/>
</dbReference>
<dbReference type="RefSeq" id="WP_227227947.1">
    <property type="nucleotide sequence ID" value="NZ_JAJCVJ010000001.1"/>
</dbReference>
<comment type="caution">
    <text evidence="17">The sequence shown here is derived from an EMBL/GenBank/DDBJ whole genome shotgun (WGS) entry which is preliminary data.</text>
</comment>
<dbReference type="SUPFAM" id="SSF55681">
    <property type="entry name" value="Class II aaRS and biotin synthetases"/>
    <property type="match status" value="1"/>
</dbReference>
<evidence type="ECO:0000313" key="17">
    <source>
        <dbReference type="EMBL" id="MFC5366717.1"/>
    </source>
</evidence>
<evidence type="ECO:0000256" key="7">
    <source>
        <dbReference type="ARBA" id="ARBA00022741"/>
    </source>
</evidence>
<dbReference type="Gene3D" id="3.40.50.800">
    <property type="entry name" value="Anticodon-binding domain"/>
    <property type="match status" value="1"/>
</dbReference>
<dbReference type="Pfam" id="PF02824">
    <property type="entry name" value="TGS"/>
    <property type="match status" value="1"/>
</dbReference>
<dbReference type="SUPFAM" id="SSF81271">
    <property type="entry name" value="TGS-like"/>
    <property type="match status" value="1"/>
</dbReference>
<dbReference type="GO" id="GO:0005737">
    <property type="term" value="C:cytoplasm"/>
    <property type="evidence" value="ECO:0007669"/>
    <property type="project" value="UniProtKB-SubCell"/>
</dbReference>
<evidence type="ECO:0000256" key="14">
    <source>
        <dbReference type="HAMAP-Rule" id="MF_00184"/>
    </source>
</evidence>
<comment type="cofactor">
    <cofactor evidence="14">
        <name>Zn(2+)</name>
        <dbReference type="ChEBI" id="CHEBI:29105"/>
    </cofactor>
    <text evidence="14">Binds 1 zinc ion per subunit.</text>
</comment>
<keyword evidence="8 14" id="KW-0862">Zinc</keyword>
<keyword evidence="9 14" id="KW-0067">ATP-binding</keyword>
<proteinExistence type="inferred from homology"/>
<dbReference type="PROSITE" id="PS50862">
    <property type="entry name" value="AA_TRNA_LIGASE_II"/>
    <property type="match status" value="1"/>
</dbReference>
<dbReference type="InterPro" id="IPR012676">
    <property type="entry name" value="TGS-like"/>
</dbReference>
<dbReference type="PANTHER" id="PTHR11451:SF44">
    <property type="entry name" value="THREONINE--TRNA LIGASE, CHLOROPLASTIC_MITOCHONDRIAL 2"/>
    <property type="match status" value="1"/>
</dbReference>
<dbReference type="GO" id="GO:0002161">
    <property type="term" value="F:aminoacyl-tRNA deacylase activity"/>
    <property type="evidence" value="ECO:0007669"/>
    <property type="project" value="UniProtKB-ARBA"/>
</dbReference>
<evidence type="ECO:0000256" key="2">
    <source>
        <dbReference type="ARBA" id="ARBA00008226"/>
    </source>
</evidence>
<evidence type="ECO:0000256" key="4">
    <source>
        <dbReference type="ARBA" id="ARBA00022555"/>
    </source>
</evidence>
<keyword evidence="7 14" id="KW-0547">Nucleotide-binding</keyword>
<dbReference type="GO" id="GO:0006435">
    <property type="term" value="P:threonyl-tRNA aminoacylation"/>
    <property type="evidence" value="ECO:0007669"/>
    <property type="project" value="UniProtKB-UniRule"/>
</dbReference>
<dbReference type="Gene3D" id="3.30.980.10">
    <property type="entry name" value="Threonyl-trna Synthetase, Chain A, domain 2"/>
    <property type="match status" value="1"/>
</dbReference>
<dbReference type="InterPro" id="IPR045864">
    <property type="entry name" value="aa-tRNA-synth_II/BPL/LPL"/>
</dbReference>
<dbReference type="PROSITE" id="PS51880">
    <property type="entry name" value="TGS"/>
    <property type="match status" value="1"/>
</dbReference>
<feature type="domain" description="TGS" evidence="16">
    <location>
        <begin position="1"/>
        <end position="63"/>
    </location>
</feature>
<comment type="similarity">
    <text evidence="2 14">Belongs to the class-II aminoacyl-tRNA synthetase family.</text>
</comment>
<dbReference type="GO" id="GO:0005524">
    <property type="term" value="F:ATP binding"/>
    <property type="evidence" value="ECO:0007669"/>
    <property type="project" value="UniProtKB-UniRule"/>
</dbReference>
<keyword evidence="11 14" id="KW-0648">Protein biosynthesis</keyword>
<keyword evidence="6 14" id="KW-0479">Metal-binding</keyword>
<feature type="binding site" evidence="14">
    <location>
        <position position="385"/>
    </location>
    <ligand>
        <name>Zn(2+)</name>
        <dbReference type="ChEBI" id="CHEBI:29105"/>
        <note>catalytic</note>
    </ligand>
</feature>
<dbReference type="GO" id="GO:0004829">
    <property type="term" value="F:threonine-tRNA ligase activity"/>
    <property type="evidence" value="ECO:0007669"/>
    <property type="project" value="UniProtKB-UniRule"/>
</dbReference>
<dbReference type="SMART" id="SM00863">
    <property type="entry name" value="tRNA_SAD"/>
    <property type="match status" value="1"/>
</dbReference>
<dbReference type="GO" id="GO:0046872">
    <property type="term" value="F:metal ion binding"/>
    <property type="evidence" value="ECO:0007669"/>
    <property type="project" value="UniProtKB-KW"/>
</dbReference>
<organism evidence="17 18">
    <name type="scientific">Salinirubrum litoreum</name>
    <dbReference type="NCBI Taxonomy" id="1126234"/>
    <lineage>
        <taxon>Archaea</taxon>
        <taxon>Methanobacteriati</taxon>
        <taxon>Methanobacteriota</taxon>
        <taxon>Stenosarchaea group</taxon>
        <taxon>Halobacteria</taxon>
        <taxon>Halobacteriales</taxon>
        <taxon>Haloferacaceae</taxon>
        <taxon>Salinirubrum</taxon>
    </lineage>
</organism>
<dbReference type="AlphaFoldDB" id="A0ABD5RAJ3"/>
<dbReference type="Gene3D" id="3.10.20.30">
    <property type="match status" value="1"/>
</dbReference>
<keyword evidence="5 14" id="KW-0436">Ligase</keyword>
<evidence type="ECO:0000256" key="13">
    <source>
        <dbReference type="ARBA" id="ARBA00049515"/>
    </source>
</evidence>
<dbReference type="InterPro" id="IPR002320">
    <property type="entry name" value="Thr-tRNA-ligase_IIa"/>
</dbReference>
<feature type="binding site" evidence="14">
    <location>
        <position position="334"/>
    </location>
    <ligand>
        <name>Zn(2+)</name>
        <dbReference type="ChEBI" id="CHEBI:29105"/>
        <note>catalytic</note>
    </ligand>
</feature>
<evidence type="ECO:0000256" key="1">
    <source>
        <dbReference type="ARBA" id="ARBA00004496"/>
    </source>
</evidence>
<feature type="domain" description="Aminoacyl-transfer RNA synthetases class-II family profile" evidence="15">
    <location>
        <begin position="266"/>
        <end position="533"/>
    </location>
</feature>
<comment type="subcellular location">
    <subcellularLocation>
        <location evidence="1 14">Cytoplasm</location>
    </subcellularLocation>
</comment>